<keyword evidence="4" id="KW-0547">Nucleotide-binding</keyword>
<dbReference type="OrthoDB" id="5279713at2759"/>
<keyword evidence="3" id="KW-0677">Repeat</keyword>
<dbReference type="GO" id="GO:0006952">
    <property type="term" value="P:defense response"/>
    <property type="evidence" value="ECO:0007669"/>
    <property type="project" value="UniProtKB-KW"/>
</dbReference>
<evidence type="ECO:0000313" key="7">
    <source>
        <dbReference type="EMBL" id="CAD6255486.1"/>
    </source>
</evidence>
<comment type="caution">
    <text evidence="7">The sequence shown here is derived from an EMBL/GenBank/DDBJ whole genome shotgun (WGS) entry which is preliminary data.</text>
</comment>
<dbReference type="EMBL" id="CAJGYO010000010">
    <property type="protein sequence ID" value="CAD6255486.1"/>
    <property type="molecule type" value="Genomic_DNA"/>
</dbReference>
<evidence type="ECO:0000256" key="4">
    <source>
        <dbReference type="ARBA" id="ARBA00022741"/>
    </source>
</evidence>
<reference evidence="7" key="1">
    <citation type="submission" date="2020-10" db="EMBL/GenBank/DDBJ databases">
        <authorList>
            <person name="Han B."/>
            <person name="Lu T."/>
            <person name="Zhao Q."/>
            <person name="Huang X."/>
            <person name="Zhao Y."/>
        </authorList>
    </citation>
    <scope>NUCLEOTIDE SEQUENCE</scope>
</reference>
<dbReference type="Gene3D" id="1.20.5.4130">
    <property type="match status" value="1"/>
</dbReference>
<evidence type="ECO:0000256" key="3">
    <source>
        <dbReference type="ARBA" id="ARBA00022737"/>
    </source>
</evidence>
<dbReference type="AlphaFoldDB" id="A0A811QB36"/>
<organism evidence="7 8">
    <name type="scientific">Miscanthus lutarioriparius</name>
    <dbReference type="NCBI Taxonomy" id="422564"/>
    <lineage>
        <taxon>Eukaryota</taxon>
        <taxon>Viridiplantae</taxon>
        <taxon>Streptophyta</taxon>
        <taxon>Embryophyta</taxon>
        <taxon>Tracheophyta</taxon>
        <taxon>Spermatophyta</taxon>
        <taxon>Magnoliopsida</taxon>
        <taxon>Liliopsida</taxon>
        <taxon>Poales</taxon>
        <taxon>Poaceae</taxon>
        <taxon>PACMAD clade</taxon>
        <taxon>Panicoideae</taxon>
        <taxon>Andropogonodae</taxon>
        <taxon>Andropogoneae</taxon>
        <taxon>Saccharinae</taxon>
        <taxon>Miscanthus</taxon>
    </lineage>
</organism>
<evidence type="ECO:0000256" key="5">
    <source>
        <dbReference type="ARBA" id="ARBA00022821"/>
    </source>
</evidence>
<evidence type="ECO:0000313" key="8">
    <source>
        <dbReference type="Proteomes" id="UP000604825"/>
    </source>
</evidence>
<keyword evidence="8" id="KW-1185">Reference proteome</keyword>
<feature type="domain" description="Disease resistance N-terminal" evidence="6">
    <location>
        <begin position="16"/>
        <end position="71"/>
    </location>
</feature>
<dbReference type="GO" id="GO:0000166">
    <property type="term" value="F:nucleotide binding"/>
    <property type="evidence" value="ECO:0007669"/>
    <property type="project" value="UniProtKB-KW"/>
</dbReference>
<name>A0A811QB36_9POAL</name>
<dbReference type="Pfam" id="PF18052">
    <property type="entry name" value="Rx_N"/>
    <property type="match status" value="1"/>
</dbReference>
<keyword evidence="2" id="KW-0433">Leucine-rich repeat</keyword>
<accession>A0A811QB36</accession>
<dbReference type="InterPro" id="IPR041118">
    <property type="entry name" value="Rx_N"/>
</dbReference>
<keyword evidence="5" id="KW-0611">Plant defense</keyword>
<evidence type="ECO:0000256" key="2">
    <source>
        <dbReference type="ARBA" id="ARBA00022614"/>
    </source>
</evidence>
<sequence length="191" mass="21208">MAGALDALAPYVKKLIVDMAQEEVPVLLGISSEITKLEDSMEGLKAFLKVAERRRITDTSVQRWSTKLKNARRQTSLHCVCKAVTVEYNGSLILLWKHGTACSSVNRNFPSVVELDVSLCPKPKRATGLSRSHKISILRCLNLQVLQGVPTLDIYNRLSHAQKGSRLQKIKIIGCPNEQMLKGVPSLDSMR</sequence>
<gene>
    <name evidence="7" type="ORF">NCGR_LOCUS39030</name>
</gene>
<dbReference type="Proteomes" id="UP000604825">
    <property type="component" value="Unassembled WGS sequence"/>
</dbReference>
<proteinExistence type="inferred from homology"/>
<comment type="similarity">
    <text evidence="1">Belongs to the disease resistance NB-LRR family.</text>
</comment>
<evidence type="ECO:0000259" key="6">
    <source>
        <dbReference type="Pfam" id="PF18052"/>
    </source>
</evidence>
<evidence type="ECO:0000256" key="1">
    <source>
        <dbReference type="ARBA" id="ARBA00008894"/>
    </source>
</evidence>
<protein>
    <recommendedName>
        <fullName evidence="6">Disease resistance N-terminal domain-containing protein</fullName>
    </recommendedName>
</protein>